<dbReference type="PANTHER" id="PTHR33091">
    <property type="entry name" value="PROTEIN, PUTATIVE, EXPRESSED-RELATED"/>
    <property type="match status" value="1"/>
</dbReference>
<dbReference type="PRINTS" id="PR00292">
    <property type="entry name" value="POTATOINHBTR"/>
</dbReference>
<sequence>MASFPGKSSWPELVGVNGQVAAAVIEQQNPDVDAIVLPVGSMVTTDLRSDRVRVYVDRHSGVVVRTPKVG</sequence>
<dbReference type="InterPro" id="IPR036354">
    <property type="entry name" value="Prot_inh_pot1_sf"/>
</dbReference>
<dbReference type="GO" id="GO:0004867">
    <property type="term" value="F:serine-type endopeptidase inhibitor activity"/>
    <property type="evidence" value="ECO:0007669"/>
    <property type="project" value="UniProtKB-KW"/>
</dbReference>
<comment type="similarity">
    <text evidence="1">Belongs to the protease inhibitor I13 (potato type I serine protease inhibitor) family.</text>
</comment>
<dbReference type="PANTHER" id="PTHR33091:SF73">
    <property type="entry name" value="INHIBITOR OF TRYPSIN AND HAGEMAN FACTOR-LIKE"/>
    <property type="match status" value="1"/>
</dbReference>
<evidence type="ECO:0000313" key="5">
    <source>
        <dbReference type="Proteomes" id="UP000653305"/>
    </source>
</evidence>
<dbReference type="OrthoDB" id="10013825at2759"/>
<keyword evidence="2" id="KW-0646">Protease inhibitor</keyword>
<evidence type="ECO:0000313" key="4">
    <source>
        <dbReference type="EMBL" id="GFP85191.1"/>
    </source>
</evidence>
<evidence type="ECO:0000256" key="2">
    <source>
        <dbReference type="ARBA" id="ARBA00022690"/>
    </source>
</evidence>
<dbReference type="AlphaFoldDB" id="A0A830BSX8"/>
<protein>
    <submittedName>
        <fullName evidence="4">Inhibitor of trypsin and hageman factor</fullName>
    </submittedName>
</protein>
<dbReference type="PROSITE" id="PS00285">
    <property type="entry name" value="POTATO_INHIBITOR"/>
    <property type="match status" value="1"/>
</dbReference>
<dbReference type="GO" id="GO:0009611">
    <property type="term" value="P:response to wounding"/>
    <property type="evidence" value="ECO:0007669"/>
    <property type="project" value="InterPro"/>
</dbReference>
<accession>A0A830BSX8</accession>
<keyword evidence="5" id="KW-1185">Reference proteome</keyword>
<dbReference type="Pfam" id="PF00280">
    <property type="entry name" value="potato_inhibit"/>
    <property type="match status" value="1"/>
</dbReference>
<evidence type="ECO:0000256" key="3">
    <source>
        <dbReference type="ARBA" id="ARBA00022900"/>
    </source>
</evidence>
<dbReference type="InterPro" id="IPR000864">
    <property type="entry name" value="Prot_inh_pot1"/>
</dbReference>
<dbReference type="Gene3D" id="3.30.10.10">
    <property type="entry name" value="Trypsin Inhibitor V, subunit A"/>
    <property type="match status" value="1"/>
</dbReference>
<keyword evidence="3" id="KW-0722">Serine protease inhibitor</keyword>
<name>A0A830BSX8_9LAMI</name>
<dbReference type="EMBL" id="BMAC01000101">
    <property type="protein sequence ID" value="GFP85191.1"/>
    <property type="molecule type" value="Genomic_DNA"/>
</dbReference>
<reference evidence="4" key="1">
    <citation type="submission" date="2020-07" db="EMBL/GenBank/DDBJ databases">
        <title>Ethylene signaling mediates host invasion by parasitic plants.</title>
        <authorList>
            <person name="Yoshida S."/>
        </authorList>
    </citation>
    <scope>NUCLEOTIDE SEQUENCE</scope>
    <source>
        <strain evidence="4">Okayama</strain>
    </source>
</reference>
<proteinExistence type="inferred from homology"/>
<evidence type="ECO:0000256" key="1">
    <source>
        <dbReference type="ARBA" id="ARBA00008210"/>
    </source>
</evidence>
<comment type="caution">
    <text evidence="4">The sequence shown here is derived from an EMBL/GenBank/DDBJ whole genome shotgun (WGS) entry which is preliminary data.</text>
</comment>
<organism evidence="4 5">
    <name type="scientific">Phtheirospermum japonicum</name>
    <dbReference type="NCBI Taxonomy" id="374723"/>
    <lineage>
        <taxon>Eukaryota</taxon>
        <taxon>Viridiplantae</taxon>
        <taxon>Streptophyta</taxon>
        <taxon>Embryophyta</taxon>
        <taxon>Tracheophyta</taxon>
        <taxon>Spermatophyta</taxon>
        <taxon>Magnoliopsida</taxon>
        <taxon>eudicotyledons</taxon>
        <taxon>Gunneridae</taxon>
        <taxon>Pentapetalae</taxon>
        <taxon>asterids</taxon>
        <taxon>lamiids</taxon>
        <taxon>Lamiales</taxon>
        <taxon>Orobanchaceae</taxon>
        <taxon>Orobanchaceae incertae sedis</taxon>
        <taxon>Phtheirospermum</taxon>
    </lineage>
</organism>
<gene>
    <name evidence="4" type="ORF">PHJA_000662800</name>
</gene>
<dbReference type="Proteomes" id="UP000653305">
    <property type="component" value="Unassembled WGS sequence"/>
</dbReference>
<dbReference type="SUPFAM" id="SSF54654">
    <property type="entry name" value="CI-2 family of serine protease inhibitors"/>
    <property type="match status" value="1"/>
</dbReference>